<organism evidence="2 3">
    <name type="scientific">Treponema berlinense</name>
    <dbReference type="NCBI Taxonomy" id="225004"/>
    <lineage>
        <taxon>Bacteria</taxon>
        <taxon>Pseudomonadati</taxon>
        <taxon>Spirochaetota</taxon>
        <taxon>Spirochaetia</taxon>
        <taxon>Spirochaetales</taxon>
        <taxon>Treponemataceae</taxon>
        <taxon>Treponema</taxon>
    </lineage>
</organism>
<dbReference type="AlphaFoldDB" id="A0A1T4PF76"/>
<feature type="transmembrane region" description="Helical" evidence="1">
    <location>
        <begin position="9"/>
        <end position="28"/>
    </location>
</feature>
<dbReference type="STRING" id="225004.SAMN02745152_01549"/>
<evidence type="ECO:0000313" key="2">
    <source>
        <dbReference type="EMBL" id="SJZ90210.1"/>
    </source>
</evidence>
<dbReference type="Proteomes" id="UP000190395">
    <property type="component" value="Unassembled WGS sequence"/>
</dbReference>
<evidence type="ECO:0000256" key="1">
    <source>
        <dbReference type="SAM" id="Phobius"/>
    </source>
</evidence>
<gene>
    <name evidence="2" type="ORF">SAMN02745152_01549</name>
</gene>
<reference evidence="2 3" key="1">
    <citation type="submission" date="2017-02" db="EMBL/GenBank/DDBJ databases">
        <authorList>
            <person name="Peterson S.W."/>
        </authorList>
    </citation>
    <scope>NUCLEOTIDE SEQUENCE [LARGE SCALE GENOMIC DNA]</scope>
    <source>
        <strain evidence="2 3">ATCC BAA-909</strain>
    </source>
</reference>
<accession>A0A1T4PF76</accession>
<dbReference type="GeneID" id="303367780"/>
<dbReference type="EMBL" id="FUXC01000009">
    <property type="protein sequence ID" value="SJZ90210.1"/>
    <property type="molecule type" value="Genomic_DNA"/>
</dbReference>
<proteinExistence type="predicted"/>
<sequence length="584" mass="64833">MFRHPFRKAFGLTFLYGFIIIGIFILQFRSESVILKNAGLLRISVSQTQDADGNMSLKNTVGVSFKGISFTADDVHPAVLLNSKTQNQTPLTLLSWEQPSPQSFKFNFTENTALTFTVSDTSPRASLSIAAQLPDSDSSLSLYYNPVSGYSVTEQSRSKQLFSSKNISYTMSANQIKDTQIILTKNANVAMYTRLDPTKAFTFASIPMDSQTATAAAYETTVSDFRNTLVSQANSAFSDSSTISETVVAAFVAEMASQSRYQEAIKAVPDSFKNGARRTYFTSPYFNTLVAMNPSLVMANENFASMIQNAIEHNSIDVFSADNIADYMLRNEKLENVKLLAALPATIQDFQPTLVQATSILQVYLSLKKADSPLAEAFQLVTEQCLNSITQACTLSVSDDTLTLHDRDFAAGFVQTVETGTVLINYGKLFAVPEYCAGGYMLINTAFAQNKAADLRTLAELYPILIKNNANYPHSLVMDKNSNETVWAWTCASNITYEENENSSEALITVSFKQGDSHYIIINGIKPFVGIEIYGLSFHTDPRFETYNSSGYIYNEKTHTLFLKSRHKVSNEKIRLYFSTVRNE</sequence>
<keyword evidence="1" id="KW-1133">Transmembrane helix</keyword>
<name>A0A1T4PF76_9SPIR</name>
<dbReference type="RefSeq" id="WP_078931285.1">
    <property type="nucleotide sequence ID" value="NZ_FUXC01000009.1"/>
</dbReference>
<dbReference type="OrthoDB" id="367414at2"/>
<keyword evidence="1" id="KW-0472">Membrane</keyword>
<evidence type="ECO:0000313" key="3">
    <source>
        <dbReference type="Proteomes" id="UP000190395"/>
    </source>
</evidence>
<keyword evidence="1" id="KW-0812">Transmembrane</keyword>
<keyword evidence="3" id="KW-1185">Reference proteome</keyword>
<protein>
    <submittedName>
        <fullName evidence="2">Uncharacterized protein</fullName>
    </submittedName>
</protein>